<dbReference type="InterPro" id="IPR017900">
    <property type="entry name" value="4Fe4S_Fe_S_CS"/>
</dbReference>
<evidence type="ECO:0000256" key="4">
    <source>
        <dbReference type="ARBA" id="ARBA00023014"/>
    </source>
</evidence>
<proteinExistence type="predicted"/>
<feature type="domain" description="4Fe-4S ferredoxin-type" evidence="5">
    <location>
        <begin position="74"/>
        <end position="103"/>
    </location>
</feature>
<dbReference type="PaxDb" id="289377-HL41_07355"/>
<dbReference type="GO" id="GO:0046872">
    <property type="term" value="F:metal ion binding"/>
    <property type="evidence" value="ECO:0007669"/>
    <property type="project" value="UniProtKB-KW"/>
</dbReference>
<dbReference type="GO" id="GO:0051539">
    <property type="term" value="F:4 iron, 4 sulfur cluster binding"/>
    <property type="evidence" value="ECO:0007669"/>
    <property type="project" value="UniProtKB-KW"/>
</dbReference>
<dbReference type="PROSITE" id="PS51379">
    <property type="entry name" value="4FE4S_FER_2"/>
    <property type="match status" value="3"/>
</dbReference>
<dbReference type="HOGENOM" id="CLU_043374_3_3_0"/>
<evidence type="ECO:0000313" key="6">
    <source>
        <dbReference type="EMBL" id="AIH04516.1"/>
    </source>
</evidence>
<sequence>MYAKIEVKQVRLKIDPSLCKGCTACEKICMKVHNSTMPRIFVIKKGEKVKISACNQCGLCAKICSVGAITKEGEAFIINPSLCVGCKLCYYICPSGAIEMVPSFNKYNPIIAQKCDLCKDKGFSPSCAKVCRTKAITVEEK</sequence>
<dbReference type="PROSITE" id="PS00198">
    <property type="entry name" value="4FE4S_FER_1"/>
    <property type="match status" value="1"/>
</dbReference>
<dbReference type="eggNOG" id="COG1142">
    <property type="taxonomic scope" value="Bacteria"/>
</dbReference>
<reference evidence="6 7" key="1">
    <citation type="journal article" date="2015" name="Genome Announc.">
        <title>Genome Sequence of a Sulfate-Reducing Thermophilic Bacterium, Thermodesulfobacterium commune DSM 2178T (Phylum Thermodesulfobacteria).</title>
        <authorList>
            <person name="Bhatnagar S."/>
            <person name="Badger J.H."/>
            <person name="Madupu R."/>
            <person name="Khouri H.M."/>
            <person name="O'Connor E.M."/>
            <person name="Robb F.T."/>
            <person name="Ward N.L."/>
            <person name="Eisen J.A."/>
        </authorList>
    </citation>
    <scope>NUCLEOTIDE SEQUENCE [LARGE SCALE GENOMIC DNA]</scope>
    <source>
        <strain evidence="6 7">DSM 2178</strain>
    </source>
</reference>
<dbReference type="STRING" id="289377.HL41_07355"/>
<feature type="domain" description="4Fe-4S ferredoxin-type" evidence="5">
    <location>
        <begin position="10"/>
        <end position="40"/>
    </location>
</feature>
<keyword evidence="2" id="KW-0479">Metal-binding</keyword>
<dbReference type="InterPro" id="IPR050294">
    <property type="entry name" value="RnfB_subfamily"/>
</dbReference>
<dbReference type="Pfam" id="PF00037">
    <property type="entry name" value="Fer4"/>
    <property type="match status" value="1"/>
</dbReference>
<keyword evidence="1" id="KW-0004">4Fe-4S</keyword>
<keyword evidence="3" id="KW-0408">Iron</keyword>
<keyword evidence="4" id="KW-0411">Iron-sulfur</keyword>
<dbReference type="Proteomes" id="UP000028481">
    <property type="component" value="Chromosome"/>
</dbReference>
<organism evidence="6 7">
    <name type="scientific">Thermodesulfobacterium commune DSM 2178</name>
    <dbReference type="NCBI Taxonomy" id="289377"/>
    <lineage>
        <taxon>Bacteria</taxon>
        <taxon>Pseudomonadati</taxon>
        <taxon>Thermodesulfobacteriota</taxon>
        <taxon>Thermodesulfobacteria</taxon>
        <taxon>Thermodesulfobacteriales</taxon>
        <taxon>Thermodesulfobacteriaceae</taxon>
        <taxon>Thermodesulfobacterium</taxon>
    </lineage>
</organism>
<evidence type="ECO:0000313" key="7">
    <source>
        <dbReference type="Proteomes" id="UP000028481"/>
    </source>
</evidence>
<evidence type="ECO:0000256" key="1">
    <source>
        <dbReference type="ARBA" id="ARBA00022485"/>
    </source>
</evidence>
<protein>
    <recommendedName>
        <fullName evidence="5">4Fe-4S ferredoxin-type domain-containing protein</fullName>
    </recommendedName>
</protein>
<dbReference type="InterPro" id="IPR017896">
    <property type="entry name" value="4Fe4S_Fe-S-bd"/>
</dbReference>
<keyword evidence="7" id="KW-1185">Reference proteome</keyword>
<name>A0A075WUD8_9BACT</name>
<evidence type="ECO:0000256" key="3">
    <source>
        <dbReference type="ARBA" id="ARBA00023004"/>
    </source>
</evidence>
<dbReference type="PANTHER" id="PTHR42859">
    <property type="entry name" value="OXIDOREDUCTASE"/>
    <property type="match status" value="1"/>
</dbReference>
<dbReference type="EMBL" id="CP008796">
    <property type="protein sequence ID" value="AIH04516.1"/>
    <property type="molecule type" value="Genomic_DNA"/>
</dbReference>
<dbReference type="Pfam" id="PF12800">
    <property type="entry name" value="Fer4_4"/>
    <property type="match status" value="2"/>
</dbReference>
<gene>
    <name evidence="6" type="ORF">HL41_07355</name>
</gene>
<accession>A0A075WUD8</accession>
<dbReference type="KEGG" id="tcm:HL41_07355"/>
<feature type="domain" description="4Fe-4S ferredoxin-type" evidence="5">
    <location>
        <begin position="45"/>
        <end position="73"/>
    </location>
</feature>
<dbReference type="PANTHER" id="PTHR42859:SF16">
    <property type="entry name" value="FORMATE HYDROGENLYASE SUBUNIT 2-RELATED"/>
    <property type="match status" value="1"/>
</dbReference>
<dbReference type="Gene3D" id="3.30.70.20">
    <property type="match status" value="2"/>
</dbReference>
<dbReference type="SUPFAM" id="SSF54862">
    <property type="entry name" value="4Fe-4S ferredoxins"/>
    <property type="match status" value="1"/>
</dbReference>
<evidence type="ECO:0000259" key="5">
    <source>
        <dbReference type="PROSITE" id="PS51379"/>
    </source>
</evidence>
<dbReference type="AlphaFoldDB" id="A0A075WUD8"/>
<evidence type="ECO:0000256" key="2">
    <source>
        <dbReference type="ARBA" id="ARBA00022723"/>
    </source>
</evidence>